<evidence type="ECO:0008006" key="3">
    <source>
        <dbReference type="Google" id="ProtNLM"/>
    </source>
</evidence>
<dbReference type="AlphaFoldDB" id="A0A0J7Y740"/>
<dbReference type="EMBL" id="JACU01000002">
    <property type="protein sequence ID" value="KMS59472.1"/>
    <property type="molecule type" value="Genomic_DNA"/>
</dbReference>
<comment type="caution">
    <text evidence="1">The sequence shown here is derived from an EMBL/GenBank/DDBJ whole genome shotgun (WGS) entry which is preliminary data.</text>
</comment>
<dbReference type="Proteomes" id="UP000052268">
    <property type="component" value="Unassembled WGS sequence"/>
</dbReference>
<protein>
    <recommendedName>
        <fullName evidence="3">Lipoprotein</fullName>
    </recommendedName>
</protein>
<gene>
    <name evidence="1" type="ORF">V474_09730</name>
</gene>
<dbReference type="PATRIC" id="fig|1114963.3.peg.850"/>
<keyword evidence="2" id="KW-1185">Reference proteome</keyword>
<evidence type="ECO:0000313" key="1">
    <source>
        <dbReference type="EMBL" id="KMS59472.1"/>
    </source>
</evidence>
<organism evidence="1 2">
    <name type="scientific">Novosphingobium barchaimii LL02</name>
    <dbReference type="NCBI Taxonomy" id="1114963"/>
    <lineage>
        <taxon>Bacteria</taxon>
        <taxon>Pseudomonadati</taxon>
        <taxon>Pseudomonadota</taxon>
        <taxon>Alphaproteobacteria</taxon>
        <taxon>Sphingomonadales</taxon>
        <taxon>Sphingomonadaceae</taxon>
        <taxon>Novosphingobium</taxon>
    </lineage>
</organism>
<sequence length="167" mass="17958">MQKTLVILAALAFLAGCGKEHSAQEAAQDARDVAMVEKMNQAPFKPTLPIAITRDDVERYGLDKPGCGFRKGQGTANAEDPIFIAGKDEGFMRVGSDLKRFSAKDVSADLPGGARTSYVGLSSWIDIVRLPDAGTGSDDLTWPARLIVHDAQERVAFRADGTMTCRS</sequence>
<evidence type="ECO:0000313" key="2">
    <source>
        <dbReference type="Proteomes" id="UP000052268"/>
    </source>
</evidence>
<name>A0A0J7Y740_9SPHN</name>
<reference evidence="1 2" key="1">
    <citation type="journal article" date="2015" name="G3 (Bethesda)">
        <title>Insights into Ongoing Evolution of the Hexachlorocyclohexane Catabolic Pathway from Comparative Genomics of Ten Sphingomonadaceae Strains.</title>
        <authorList>
            <person name="Pearce S.L."/>
            <person name="Oakeshott J.G."/>
            <person name="Pandey G."/>
        </authorList>
    </citation>
    <scope>NUCLEOTIDE SEQUENCE [LARGE SCALE GENOMIC DNA]</scope>
    <source>
        <strain evidence="1 2">LL02</strain>
    </source>
</reference>
<accession>A0A0J7Y740</accession>
<dbReference type="OrthoDB" id="7503239at2"/>
<proteinExistence type="predicted"/>
<dbReference type="RefSeq" id="WP_059150237.1">
    <property type="nucleotide sequence ID" value="NZ_KQ130452.1"/>
</dbReference>
<dbReference type="PROSITE" id="PS51257">
    <property type="entry name" value="PROKAR_LIPOPROTEIN"/>
    <property type="match status" value="1"/>
</dbReference>